<name>A0A3P7MQJ9_CYLGO</name>
<dbReference type="Pfam" id="PF00626">
    <property type="entry name" value="Gelsolin"/>
    <property type="match status" value="1"/>
</dbReference>
<evidence type="ECO:0000259" key="2">
    <source>
        <dbReference type="Pfam" id="PF00626"/>
    </source>
</evidence>
<keyword evidence="4" id="KW-1185">Reference proteome</keyword>
<protein>
    <recommendedName>
        <fullName evidence="2">Gelsolin-like domain-containing protein</fullName>
    </recommendedName>
</protein>
<dbReference type="GO" id="GO:0015629">
    <property type="term" value="C:actin cytoskeleton"/>
    <property type="evidence" value="ECO:0007669"/>
    <property type="project" value="TreeGrafter"/>
</dbReference>
<dbReference type="PANTHER" id="PTHR11977">
    <property type="entry name" value="VILLIN"/>
    <property type="match status" value="1"/>
</dbReference>
<dbReference type="GO" id="GO:0005737">
    <property type="term" value="C:cytoplasm"/>
    <property type="evidence" value="ECO:0007669"/>
    <property type="project" value="TreeGrafter"/>
</dbReference>
<dbReference type="InterPro" id="IPR007123">
    <property type="entry name" value="Gelsolin-like_dom"/>
</dbReference>
<organism evidence="3 4">
    <name type="scientific">Cylicostephanus goldi</name>
    <name type="common">Nematode worm</name>
    <dbReference type="NCBI Taxonomy" id="71465"/>
    <lineage>
        <taxon>Eukaryota</taxon>
        <taxon>Metazoa</taxon>
        <taxon>Ecdysozoa</taxon>
        <taxon>Nematoda</taxon>
        <taxon>Chromadorea</taxon>
        <taxon>Rhabditida</taxon>
        <taxon>Rhabditina</taxon>
        <taxon>Rhabditomorpha</taxon>
        <taxon>Strongyloidea</taxon>
        <taxon>Strongylidae</taxon>
        <taxon>Cylicostephanus</taxon>
    </lineage>
</organism>
<dbReference type="Proteomes" id="UP000271889">
    <property type="component" value="Unassembled WGS sequence"/>
</dbReference>
<dbReference type="SUPFAM" id="SSF55753">
    <property type="entry name" value="Actin depolymerizing proteins"/>
    <property type="match status" value="3"/>
</dbReference>
<dbReference type="GO" id="GO:0051014">
    <property type="term" value="P:actin filament severing"/>
    <property type="evidence" value="ECO:0007669"/>
    <property type="project" value="TreeGrafter"/>
</dbReference>
<evidence type="ECO:0000256" key="1">
    <source>
        <dbReference type="ARBA" id="ARBA00022737"/>
    </source>
</evidence>
<dbReference type="GO" id="GO:0005546">
    <property type="term" value="F:phosphatidylinositol-4,5-bisphosphate binding"/>
    <property type="evidence" value="ECO:0007669"/>
    <property type="project" value="TreeGrafter"/>
</dbReference>
<proteinExistence type="predicted"/>
<dbReference type="InterPro" id="IPR029006">
    <property type="entry name" value="ADF-H/Gelsolin-like_dom_sf"/>
</dbReference>
<reference evidence="3 4" key="1">
    <citation type="submission" date="2018-11" db="EMBL/GenBank/DDBJ databases">
        <authorList>
            <consortium name="Pathogen Informatics"/>
        </authorList>
    </citation>
    <scope>NUCLEOTIDE SEQUENCE [LARGE SCALE GENOMIC DNA]</scope>
</reference>
<dbReference type="InterPro" id="IPR007122">
    <property type="entry name" value="Villin/Gelsolin"/>
</dbReference>
<accession>A0A3P7MQJ9</accession>
<dbReference type="PANTHER" id="PTHR11977:SF123">
    <property type="entry name" value="GELSOLIN"/>
    <property type="match status" value="1"/>
</dbReference>
<dbReference type="OrthoDB" id="6375767at2759"/>
<feature type="domain" description="Gelsolin-like" evidence="2">
    <location>
        <begin position="90"/>
        <end position="147"/>
    </location>
</feature>
<evidence type="ECO:0000313" key="4">
    <source>
        <dbReference type="Proteomes" id="UP000271889"/>
    </source>
</evidence>
<sequence length="178" mass="20455">MAAAKIDIALGGRATQHREVQKHESSLFLSYFPHGISYPYLNAFVEPTFIYQVDCKPESLNLCDVFILDLGREIYIWMPPETGRLEKIKDAFILDARGGVYVWLGKGCTPNERARALQWGENYIKQQNLPQWTQVTCIKEGDETPSFTRWSAPFTLRRCRKILINNSSPRETVPQIAF</sequence>
<dbReference type="GO" id="GO:0051015">
    <property type="term" value="F:actin filament binding"/>
    <property type="evidence" value="ECO:0007669"/>
    <property type="project" value="InterPro"/>
</dbReference>
<keyword evidence="1" id="KW-0677">Repeat</keyword>
<gene>
    <name evidence="3" type="ORF">CGOC_LOCUS11963</name>
</gene>
<dbReference type="EMBL" id="UYRV01119812">
    <property type="protein sequence ID" value="VDN31924.1"/>
    <property type="molecule type" value="Genomic_DNA"/>
</dbReference>
<dbReference type="Gene3D" id="3.40.20.10">
    <property type="entry name" value="Severin"/>
    <property type="match status" value="3"/>
</dbReference>
<evidence type="ECO:0000313" key="3">
    <source>
        <dbReference type="EMBL" id="VDN31924.1"/>
    </source>
</evidence>
<dbReference type="SMART" id="SM00262">
    <property type="entry name" value="GEL"/>
    <property type="match status" value="1"/>
</dbReference>
<dbReference type="GO" id="GO:0051016">
    <property type="term" value="P:barbed-end actin filament capping"/>
    <property type="evidence" value="ECO:0007669"/>
    <property type="project" value="TreeGrafter"/>
</dbReference>
<dbReference type="AlphaFoldDB" id="A0A3P7MQJ9"/>
<dbReference type="GO" id="GO:0008154">
    <property type="term" value="P:actin polymerization or depolymerization"/>
    <property type="evidence" value="ECO:0007669"/>
    <property type="project" value="TreeGrafter"/>
</dbReference>